<dbReference type="RefSeq" id="WP_114455051.1">
    <property type="nucleotide sequence ID" value="NZ_QPJC01000022.1"/>
</dbReference>
<protein>
    <submittedName>
        <fullName evidence="1">Uncharacterized protein</fullName>
    </submittedName>
</protein>
<organism evidence="1 2">
    <name type="scientific">Halopolyspora algeriensis</name>
    <dbReference type="NCBI Taxonomy" id="1500506"/>
    <lineage>
        <taxon>Bacteria</taxon>
        <taxon>Bacillati</taxon>
        <taxon>Actinomycetota</taxon>
        <taxon>Actinomycetes</taxon>
        <taxon>Actinomycetes incertae sedis</taxon>
        <taxon>Halopolyspora</taxon>
    </lineage>
</organism>
<dbReference type="AlphaFoldDB" id="A0A368VE16"/>
<name>A0A368VE16_9ACTN</name>
<sequence length="95" mass="11411">MKLDSKALEWQQRVTEEAARHKWTVYRQSHPRHRERDPSIVLVRADRVILAYLRTNSRRDRQPFTGRFDEAPGMEIYVWHPTDWAQVRAELMVPA</sequence>
<dbReference type="EMBL" id="QPJC01000022">
    <property type="protein sequence ID" value="RCW38475.1"/>
    <property type="molecule type" value="Genomic_DNA"/>
</dbReference>
<dbReference type="OrthoDB" id="4324414at2"/>
<reference evidence="1 2" key="1">
    <citation type="submission" date="2018-07" db="EMBL/GenBank/DDBJ databases">
        <title>Genomic Encyclopedia of Type Strains, Phase III (KMG-III): the genomes of soil and plant-associated and newly described type strains.</title>
        <authorList>
            <person name="Whitman W."/>
        </authorList>
    </citation>
    <scope>NUCLEOTIDE SEQUENCE [LARGE SCALE GENOMIC DNA]</scope>
    <source>
        <strain evidence="1 2">CECT 8575</strain>
    </source>
</reference>
<keyword evidence="2" id="KW-1185">Reference proteome</keyword>
<evidence type="ECO:0000313" key="1">
    <source>
        <dbReference type="EMBL" id="RCW38475.1"/>
    </source>
</evidence>
<proteinExistence type="predicted"/>
<dbReference type="Proteomes" id="UP000253495">
    <property type="component" value="Unassembled WGS sequence"/>
</dbReference>
<gene>
    <name evidence="1" type="ORF">DFQ14_12218</name>
</gene>
<accession>A0A368VE16</accession>
<evidence type="ECO:0000313" key="2">
    <source>
        <dbReference type="Proteomes" id="UP000253495"/>
    </source>
</evidence>
<comment type="caution">
    <text evidence="1">The sequence shown here is derived from an EMBL/GenBank/DDBJ whole genome shotgun (WGS) entry which is preliminary data.</text>
</comment>